<dbReference type="OrthoDB" id="9805769at2"/>
<proteinExistence type="inferred from homology"/>
<dbReference type="GO" id="GO:0008137">
    <property type="term" value="F:NADH dehydrogenase (ubiquinone) activity"/>
    <property type="evidence" value="ECO:0007669"/>
    <property type="project" value="InterPro"/>
</dbReference>
<protein>
    <recommendedName>
        <fullName evidence="5">NADH-quinone oxidoreductase subunit N</fullName>
        <ecNumber evidence="5">7.1.1.-</ecNumber>
    </recommendedName>
    <alternativeName>
        <fullName evidence="5">NADH dehydrogenase I subunit N</fullName>
    </alternativeName>
    <alternativeName>
        <fullName evidence="5">NDH-1 subunit N</fullName>
    </alternativeName>
</protein>
<feature type="transmembrane region" description="Helical" evidence="5">
    <location>
        <begin position="129"/>
        <end position="150"/>
    </location>
</feature>
<evidence type="ECO:0000256" key="1">
    <source>
        <dbReference type="ARBA" id="ARBA00004127"/>
    </source>
</evidence>
<feature type="transmembrane region" description="Helical" evidence="5">
    <location>
        <begin position="413"/>
        <end position="434"/>
    </location>
</feature>
<feature type="transmembrane region" description="Helical" evidence="5">
    <location>
        <begin position="379"/>
        <end position="401"/>
    </location>
</feature>
<comment type="subunit">
    <text evidence="5">NDH-1 is composed of 14 different subunits. Subunits NuoA, H, J, K, L, M, N constitute the membrane sector of the complex.</text>
</comment>
<feature type="transmembrane region" description="Helical" evidence="5">
    <location>
        <begin position="106"/>
        <end position="123"/>
    </location>
</feature>
<reference evidence="8 9" key="1">
    <citation type="submission" date="2017-01" db="EMBL/GenBank/DDBJ databases">
        <title>Genome sequencing of Arcobacter sp. LPB0137.</title>
        <authorList>
            <person name="Lee G.-W."/>
            <person name="Yi H."/>
        </authorList>
    </citation>
    <scope>NUCLEOTIDE SEQUENCE [LARGE SCALE GENOMIC DNA]</scope>
    <source>
        <strain evidence="8 9">LPB0137</strain>
    </source>
</reference>
<dbReference type="AlphaFoldDB" id="A0A1P8KPT1"/>
<evidence type="ECO:0000256" key="3">
    <source>
        <dbReference type="ARBA" id="ARBA00022989"/>
    </source>
</evidence>
<feature type="transmembrane region" description="Helical" evidence="5">
    <location>
        <begin position="6"/>
        <end position="26"/>
    </location>
</feature>
<dbReference type="PANTHER" id="PTHR22773">
    <property type="entry name" value="NADH DEHYDROGENASE"/>
    <property type="match status" value="1"/>
</dbReference>
<accession>A0A1P8KPT1</accession>
<comment type="similarity">
    <text evidence="5">Belongs to the complex I subunit 2 family.</text>
</comment>
<dbReference type="GO" id="GO:0042773">
    <property type="term" value="P:ATP synthesis coupled electron transport"/>
    <property type="evidence" value="ECO:0007669"/>
    <property type="project" value="InterPro"/>
</dbReference>
<evidence type="ECO:0000256" key="4">
    <source>
        <dbReference type="ARBA" id="ARBA00023136"/>
    </source>
</evidence>
<dbReference type="GO" id="GO:0050136">
    <property type="term" value="F:NADH dehydrogenase (quinone) (non-electrogenic) activity"/>
    <property type="evidence" value="ECO:0007669"/>
    <property type="project" value="UniProtKB-UniRule"/>
</dbReference>
<feature type="transmembrane region" description="Helical" evidence="5">
    <location>
        <begin position="33"/>
        <end position="54"/>
    </location>
</feature>
<evidence type="ECO:0000256" key="6">
    <source>
        <dbReference type="RuleBase" id="RU000320"/>
    </source>
</evidence>
<dbReference type="HAMAP" id="MF_00445">
    <property type="entry name" value="NDH1_NuoN_1"/>
    <property type="match status" value="1"/>
</dbReference>
<name>A0A1P8KPT1_9BACT</name>
<gene>
    <name evidence="5" type="primary">nuoN</name>
    <name evidence="8" type="ORF">LPB137_12010</name>
</gene>
<dbReference type="InterPro" id="IPR001750">
    <property type="entry name" value="ND/Mrp_TM"/>
</dbReference>
<comment type="catalytic activity">
    <reaction evidence="5">
        <text>a quinone + NADH + 5 H(+)(in) = a quinol + NAD(+) + 4 H(+)(out)</text>
        <dbReference type="Rhea" id="RHEA:57888"/>
        <dbReference type="ChEBI" id="CHEBI:15378"/>
        <dbReference type="ChEBI" id="CHEBI:24646"/>
        <dbReference type="ChEBI" id="CHEBI:57540"/>
        <dbReference type="ChEBI" id="CHEBI:57945"/>
        <dbReference type="ChEBI" id="CHEBI:132124"/>
    </reaction>
</comment>
<feature type="transmembrane region" description="Helical" evidence="5">
    <location>
        <begin position="301"/>
        <end position="322"/>
    </location>
</feature>
<keyword evidence="3 5" id="KW-1133">Transmembrane helix</keyword>
<feature type="domain" description="NADH:quinone oxidoreductase/Mrp antiporter transmembrane" evidence="7">
    <location>
        <begin position="126"/>
        <end position="427"/>
    </location>
</feature>
<dbReference type="EMBL" id="CP019070">
    <property type="protein sequence ID" value="APW66521.1"/>
    <property type="molecule type" value="Genomic_DNA"/>
</dbReference>
<dbReference type="Proteomes" id="UP000186074">
    <property type="component" value="Chromosome"/>
</dbReference>
<keyword evidence="9" id="KW-1185">Reference proteome</keyword>
<organism evidence="8 9">
    <name type="scientific">Poseidonibacter parvus</name>
    <dbReference type="NCBI Taxonomy" id="1850254"/>
    <lineage>
        <taxon>Bacteria</taxon>
        <taxon>Pseudomonadati</taxon>
        <taxon>Campylobacterota</taxon>
        <taxon>Epsilonproteobacteria</taxon>
        <taxon>Campylobacterales</taxon>
        <taxon>Arcobacteraceae</taxon>
        <taxon>Poseidonibacter</taxon>
    </lineage>
</organism>
<evidence type="ECO:0000256" key="2">
    <source>
        <dbReference type="ARBA" id="ARBA00022692"/>
    </source>
</evidence>
<keyword evidence="5" id="KW-0830">Ubiquinone</keyword>
<feature type="transmembrane region" description="Helical" evidence="5">
    <location>
        <begin position="275"/>
        <end position="294"/>
    </location>
</feature>
<feature type="transmembrane region" description="Helical" evidence="5">
    <location>
        <begin position="162"/>
        <end position="185"/>
    </location>
</feature>
<keyword evidence="5" id="KW-0874">Quinone</keyword>
<keyword evidence="5" id="KW-0520">NAD</keyword>
<keyword evidence="5" id="KW-1003">Cell membrane</keyword>
<dbReference type="GO" id="GO:0012505">
    <property type="term" value="C:endomembrane system"/>
    <property type="evidence" value="ECO:0007669"/>
    <property type="project" value="UniProtKB-SubCell"/>
</dbReference>
<evidence type="ECO:0000313" key="9">
    <source>
        <dbReference type="Proteomes" id="UP000186074"/>
    </source>
</evidence>
<dbReference type="EC" id="7.1.1.-" evidence="5"/>
<dbReference type="STRING" id="1850254.LPB137_12010"/>
<comment type="subcellular location">
    <subcellularLocation>
        <location evidence="5">Cell membrane</location>
        <topology evidence="5">Multi-pass membrane protein</topology>
    </subcellularLocation>
    <subcellularLocation>
        <location evidence="1">Endomembrane system</location>
        <topology evidence="1">Multi-pass membrane protein</topology>
    </subcellularLocation>
    <subcellularLocation>
        <location evidence="6">Membrane</location>
        <topology evidence="6">Multi-pass membrane protein</topology>
    </subcellularLocation>
</comment>
<keyword evidence="2 5" id="KW-0812">Transmembrane</keyword>
<keyword evidence="5" id="KW-0813">Transport</keyword>
<evidence type="ECO:0000259" key="7">
    <source>
        <dbReference type="Pfam" id="PF00361"/>
    </source>
</evidence>
<feature type="transmembrane region" description="Helical" evidence="5">
    <location>
        <begin position="334"/>
        <end position="358"/>
    </location>
</feature>
<dbReference type="GO" id="GO:0048038">
    <property type="term" value="F:quinone binding"/>
    <property type="evidence" value="ECO:0007669"/>
    <property type="project" value="UniProtKB-KW"/>
</dbReference>
<dbReference type="NCBIfam" id="TIGR01770">
    <property type="entry name" value="NDH_I_N"/>
    <property type="match status" value="1"/>
</dbReference>
<evidence type="ECO:0000256" key="5">
    <source>
        <dbReference type="HAMAP-Rule" id="MF_00445"/>
    </source>
</evidence>
<dbReference type="KEGG" id="alp:LPB137_12010"/>
<feature type="transmembrane region" description="Helical" evidence="5">
    <location>
        <begin position="239"/>
        <end position="263"/>
    </location>
</feature>
<feature type="transmembrane region" description="Helical" evidence="5">
    <location>
        <begin position="205"/>
        <end position="227"/>
    </location>
</feature>
<dbReference type="GO" id="GO:0005886">
    <property type="term" value="C:plasma membrane"/>
    <property type="evidence" value="ECO:0007669"/>
    <property type="project" value="UniProtKB-SubCell"/>
</dbReference>
<feature type="transmembrane region" description="Helical" evidence="5">
    <location>
        <begin position="462"/>
        <end position="487"/>
    </location>
</feature>
<dbReference type="Pfam" id="PF00361">
    <property type="entry name" value="Proton_antipo_M"/>
    <property type="match status" value="1"/>
</dbReference>
<sequence>MSEFIYLIPAITVLIGALTLMFMSMYEKYSVKSFITVSTLFLVIALGFSLLRFTESYSVQPFNELLNNVLIFDTFSNFFDILLILGTILTLLIGEHYFQHRSYFKGEFFSILLFALFGMMLLGHTNELVTAYIALEIASFSVYIMVGVNTEDSKRVEAIFKYLVLGAFIGAFYLLGTVLVYGATATTNLSELGAYITSHSGDDMILVYIGLTLILFTFLFKIAAFPFQSWVLDVYRGAPMVITAYMASTFKIAIFSFFLRAILQDIAPIIDFWDGIISVIIVLTLVFGTWLAVTQTIIKRMLAASSIVHTGYLLLAFIALSYKDGEILNIDSAYATMFYLIAYLLSALGAFGLASHIISETNVRVTYDDFKGLAHERPFLAAMMTIFLFSLAGIPSTIGFIGKFYVFTEAIHAGYIGLTTLAVIATIVSVYYYFKLIAVMYFYPAPLTCSIEGFNDKRVSTYAIAFVAILTILGGVGSAIVFFIPVLNIDSIITLSQTAVQSLFIK</sequence>
<evidence type="ECO:0000313" key="8">
    <source>
        <dbReference type="EMBL" id="APW66521.1"/>
    </source>
</evidence>
<comment type="function">
    <text evidence="5">NDH-1 shuttles electrons from NADH, via FMN and iron-sulfur (Fe-S) centers, to quinones in the respiratory chain. The immediate electron acceptor for the enzyme in this species is believed to be ubiquinone. Couples the redox reaction to proton translocation (for every two electrons transferred, four hydrogen ions are translocated across the cytoplasmic membrane), and thus conserves the redox energy in a proton gradient.</text>
</comment>
<keyword evidence="5" id="KW-1278">Translocase</keyword>
<dbReference type="InterPro" id="IPR010096">
    <property type="entry name" value="NADH-Q_OxRdtase_suN/2"/>
</dbReference>
<feature type="transmembrane region" description="Helical" evidence="5">
    <location>
        <begin position="74"/>
        <end position="94"/>
    </location>
</feature>
<dbReference type="RefSeq" id="WP_076088383.1">
    <property type="nucleotide sequence ID" value="NZ_CP019070.1"/>
</dbReference>
<keyword evidence="4 5" id="KW-0472">Membrane</keyword>